<proteinExistence type="predicted"/>
<dbReference type="AlphaFoldDB" id="A0AAN8QB10"/>
<sequence>MAKTKELSSPSPERRPAPTLEELRGQLRELRASVELLKSQHRQEMKQLASDLEEEKRIRLTLQMEVEQIKKCLSK</sequence>
<keyword evidence="3" id="KW-1185">Reference proteome</keyword>
<feature type="region of interest" description="Disordered" evidence="1">
    <location>
        <begin position="1"/>
        <end position="21"/>
    </location>
</feature>
<accession>A0AAN8QB10</accession>
<dbReference type="Proteomes" id="UP001356427">
    <property type="component" value="Unassembled WGS sequence"/>
</dbReference>
<evidence type="ECO:0000313" key="2">
    <source>
        <dbReference type="EMBL" id="KAK6293091.1"/>
    </source>
</evidence>
<evidence type="ECO:0000256" key="1">
    <source>
        <dbReference type="SAM" id="MobiDB-lite"/>
    </source>
</evidence>
<organism evidence="2 3">
    <name type="scientific">Coregonus suidteri</name>
    <dbReference type="NCBI Taxonomy" id="861788"/>
    <lineage>
        <taxon>Eukaryota</taxon>
        <taxon>Metazoa</taxon>
        <taxon>Chordata</taxon>
        <taxon>Craniata</taxon>
        <taxon>Vertebrata</taxon>
        <taxon>Euteleostomi</taxon>
        <taxon>Actinopterygii</taxon>
        <taxon>Neopterygii</taxon>
        <taxon>Teleostei</taxon>
        <taxon>Protacanthopterygii</taxon>
        <taxon>Salmoniformes</taxon>
        <taxon>Salmonidae</taxon>
        <taxon>Coregoninae</taxon>
        <taxon>Coregonus</taxon>
    </lineage>
</organism>
<dbReference type="EMBL" id="JAGTTL010000037">
    <property type="protein sequence ID" value="KAK6293091.1"/>
    <property type="molecule type" value="Genomic_DNA"/>
</dbReference>
<reference evidence="2 3" key="1">
    <citation type="submission" date="2021-04" db="EMBL/GenBank/DDBJ databases">
        <authorList>
            <person name="De Guttry C."/>
            <person name="Zahm M."/>
            <person name="Klopp C."/>
            <person name="Cabau C."/>
            <person name="Louis A."/>
            <person name="Berthelot C."/>
            <person name="Parey E."/>
            <person name="Roest Crollius H."/>
            <person name="Montfort J."/>
            <person name="Robinson-Rechavi M."/>
            <person name="Bucao C."/>
            <person name="Bouchez O."/>
            <person name="Gislard M."/>
            <person name="Lluch J."/>
            <person name="Milhes M."/>
            <person name="Lampietro C."/>
            <person name="Lopez Roques C."/>
            <person name="Donnadieu C."/>
            <person name="Braasch I."/>
            <person name="Desvignes T."/>
            <person name="Postlethwait J."/>
            <person name="Bobe J."/>
            <person name="Wedekind C."/>
            <person name="Guiguen Y."/>
        </authorList>
    </citation>
    <scope>NUCLEOTIDE SEQUENCE [LARGE SCALE GENOMIC DNA]</scope>
    <source>
        <strain evidence="2">Cs_M1</strain>
        <tissue evidence="2">Blood</tissue>
    </source>
</reference>
<comment type="caution">
    <text evidence="2">The sequence shown here is derived from an EMBL/GenBank/DDBJ whole genome shotgun (WGS) entry which is preliminary data.</text>
</comment>
<protein>
    <submittedName>
        <fullName evidence="2">Uncharacterized protein</fullName>
    </submittedName>
</protein>
<evidence type="ECO:0000313" key="3">
    <source>
        <dbReference type="Proteomes" id="UP001356427"/>
    </source>
</evidence>
<gene>
    <name evidence="2" type="ORF">J4Q44_G00365920</name>
</gene>
<name>A0AAN8QB10_9TELE</name>